<dbReference type="Gene3D" id="3.40.50.1820">
    <property type="entry name" value="alpha/beta hydrolase"/>
    <property type="match status" value="2"/>
</dbReference>
<gene>
    <name evidence="5" type="ORF">PPNO1_LOCUS8421</name>
</gene>
<dbReference type="PROSITE" id="PS00941">
    <property type="entry name" value="CARBOXYLESTERASE_B_2"/>
    <property type="match status" value="1"/>
</dbReference>
<evidence type="ECO:0000313" key="5">
    <source>
        <dbReference type="EMBL" id="CAI4218847.1"/>
    </source>
</evidence>
<evidence type="ECO:0000256" key="3">
    <source>
        <dbReference type="RuleBase" id="RU361235"/>
    </source>
</evidence>
<dbReference type="OrthoDB" id="408631at2759"/>
<name>A0A9P1MF07_9PEZI</name>
<feature type="domain" description="Carboxylesterase type B" evidence="4">
    <location>
        <begin position="115"/>
        <end position="270"/>
    </location>
</feature>
<accession>A0A9P1MF07</accession>
<dbReference type="PROSITE" id="PS00122">
    <property type="entry name" value="CARBOXYLESTERASE_B_1"/>
    <property type="match status" value="1"/>
</dbReference>
<keyword evidence="3" id="KW-0732">Signal</keyword>
<dbReference type="InterPro" id="IPR019826">
    <property type="entry name" value="Carboxylesterase_B_AS"/>
</dbReference>
<proteinExistence type="inferred from homology"/>
<dbReference type="SUPFAM" id="SSF53474">
    <property type="entry name" value="alpha/beta-Hydrolases"/>
    <property type="match status" value="1"/>
</dbReference>
<dbReference type="GO" id="GO:0016787">
    <property type="term" value="F:hydrolase activity"/>
    <property type="evidence" value="ECO:0007669"/>
    <property type="project" value="UniProtKB-KW"/>
</dbReference>
<dbReference type="InterPro" id="IPR019819">
    <property type="entry name" value="Carboxylesterase_B_CS"/>
</dbReference>
<dbReference type="InterPro" id="IPR029058">
    <property type="entry name" value="AB_hydrolase_fold"/>
</dbReference>
<sequence length="608" mass="64077">MALPKWLVAGLSLATVLLSAPVNGLPAVPRAEESDVPAFLFIDQLIANLTEAAEVAESTTKRGLTCSAASSRTVNLGYAKYQGYADSASGLNVWKGACAALGDFSTRLLASAMPSPTGDLRWQAPLMPPLNLAAAVQQANTLGPACPQALPSGPGMPFIPGDEDCLFLNVYAPSNAQNLPVLVWIHGGGYGFGDGSQDMTEIINANNKGFVVVSIQYRVRSKGVVNAGLLDQALALAWIKIFICQFGGDPTRVTISGESAGASSVMYQGLAYKYDASFNTKNYYSLSSKLGCGASGNVFNCLKGKATMDLQQANYEVTQEQPSGFWAYYPATDNAYITTRATQQLTQKKVNGDRLLVSNVANEGPLFVPHTITTEADLKAWLALEFPNFTTAQINSVLAANPNSAVTSATGPRYETNGVSGANHLQVSADANGQQQRGNAILGESTFVCPSYWMAEAYTGNSKKAYHYQMSVPFSSHATDVAVIFGPRPENVGADYALAVQRIWGNFVTGSNPSITNAIANGASSSSPSASNPASAWPAWTVSNPQLVNLNQTGGVAYTATSQWGTSVTQFKAPGQLNAISASNADTWEGGRGTRCDFWLGISASIPS</sequence>
<feature type="chain" id="PRO_5040533659" description="Carboxylic ester hydrolase" evidence="3">
    <location>
        <begin position="20"/>
        <end position="608"/>
    </location>
</feature>
<dbReference type="AlphaFoldDB" id="A0A9P1MF07"/>
<dbReference type="InterPro" id="IPR002018">
    <property type="entry name" value="CarbesteraseB"/>
</dbReference>
<protein>
    <recommendedName>
        <fullName evidence="3">Carboxylic ester hydrolase</fullName>
        <ecNumber evidence="3">3.1.1.-</ecNumber>
    </recommendedName>
</protein>
<comment type="similarity">
    <text evidence="1 3">Belongs to the type-B carboxylesterase/lipase family.</text>
</comment>
<dbReference type="EC" id="3.1.1.-" evidence="3"/>
<feature type="domain" description="Carboxylesterase type B" evidence="4">
    <location>
        <begin position="281"/>
        <end position="554"/>
    </location>
</feature>
<evidence type="ECO:0000259" key="4">
    <source>
        <dbReference type="Pfam" id="PF00135"/>
    </source>
</evidence>
<keyword evidence="6" id="KW-1185">Reference proteome</keyword>
<evidence type="ECO:0000313" key="6">
    <source>
        <dbReference type="Proteomes" id="UP000838763"/>
    </source>
</evidence>
<keyword evidence="2 3" id="KW-0378">Hydrolase</keyword>
<dbReference type="InterPro" id="IPR050309">
    <property type="entry name" value="Type-B_Carboxylest/Lipase"/>
</dbReference>
<feature type="signal peptide" evidence="3">
    <location>
        <begin position="1"/>
        <end position="19"/>
    </location>
</feature>
<evidence type="ECO:0000256" key="1">
    <source>
        <dbReference type="ARBA" id="ARBA00005964"/>
    </source>
</evidence>
<comment type="caution">
    <text evidence="5">The sequence shown here is derived from an EMBL/GenBank/DDBJ whole genome shotgun (WGS) entry which is preliminary data.</text>
</comment>
<reference evidence="5" key="1">
    <citation type="submission" date="2022-11" db="EMBL/GenBank/DDBJ databases">
        <authorList>
            <person name="Scott C."/>
            <person name="Bruce N."/>
        </authorList>
    </citation>
    <scope>NUCLEOTIDE SEQUENCE</scope>
</reference>
<evidence type="ECO:0000256" key="2">
    <source>
        <dbReference type="ARBA" id="ARBA00022801"/>
    </source>
</evidence>
<dbReference type="Proteomes" id="UP000838763">
    <property type="component" value="Unassembled WGS sequence"/>
</dbReference>
<dbReference type="EMBL" id="CALLCH030000018">
    <property type="protein sequence ID" value="CAI4218847.1"/>
    <property type="molecule type" value="Genomic_DNA"/>
</dbReference>
<organism evidence="5 6">
    <name type="scientific">Parascedosporium putredinis</name>
    <dbReference type="NCBI Taxonomy" id="1442378"/>
    <lineage>
        <taxon>Eukaryota</taxon>
        <taxon>Fungi</taxon>
        <taxon>Dikarya</taxon>
        <taxon>Ascomycota</taxon>
        <taxon>Pezizomycotina</taxon>
        <taxon>Sordariomycetes</taxon>
        <taxon>Hypocreomycetidae</taxon>
        <taxon>Microascales</taxon>
        <taxon>Microascaceae</taxon>
        <taxon>Parascedosporium</taxon>
    </lineage>
</organism>
<dbReference type="Pfam" id="PF00135">
    <property type="entry name" value="COesterase"/>
    <property type="match status" value="2"/>
</dbReference>
<dbReference type="PANTHER" id="PTHR11559">
    <property type="entry name" value="CARBOXYLESTERASE"/>
    <property type="match status" value="1"/>
</dbReference>